<feature type="domain" description="Thiaminase-2/PQQC" evidence="2">
    <location>
        <begin position="120"/>
        <end position="320"/>
    </location>
</feature>
<dbReference type="KEGG" id="cva:CVAR_2054"/>
<dbReference type="InterPro" id="IPR016084">
    <property type="entry name" value="Haem_Oase-like_multi-hlx"/>
</dbReference>
<dbReference type="AlphaFoldDB" id="G0HHC5"/>
<dbReference type="HOGENOM" id="CLU_857164_0_0_11"/>
<protein>
    <recommendedName>
        <fullName evidence="2">Thiaminase-2/PQQC domain-containing protein</fullName>
    </recommendedName>
</protein>
<dbReference type="EMBL" id="CP002917">
    <property type="protein sequence ID" value="AEK37406.1"/>
    <property type="molecule type" value="Genomic_DNA"/>
</dbReference>
<accession>G0HHC5</accession>
<evidence type="ECO:0000313" key="3">
    <source>
        <dbReference type="EMBL" id="AEK37406.1"/>
    </source>
</evidence>
<dbReference type="PANTHER" id="PTHR43198">
    <property type="entry name" value="BIFUNCTIONAL TH2 PROTEIN"/>
    <property type="match status" value="1"/>
</dbReference>
<name>G0HHC5_CORVD</name>
<dbReference type="InterPro" id="IPR050967">
    <property type="entry name" value="Thiamine_Salvage_TenA"/>
</dbReference>
<evidence type="ECO:0000256" key="1">
    <source>
        <dbReference type="ARBA" id="ARBA00004948"/>
    </source>
</evidence>
<proteinExistence type="predicted"/>
<dbReference type="STRING" id="858619.CVAR_2054"/>
<dbReference type="Pfam" id="PF03070">
    <property type="entry name" value="TENA_THI-4"/>
    <property type="match status" value="1"/>
</dbReference>
<dbReference type="CDD" id="cd19358">
    <property type="entry name" value="TenA_E_Spr0628-like"/>
    <property type="match status" value="1"/>
</dbReference>
<gene>
    <name evidence="3" type="ordered locus">CVAR_2054</name>
</gene>
<dbReference type="GO" id="GO:0005829">
    <property type="term" value="C:cytosol"/>
    <property type="evidence" value="ECO:0007669"/>
    <property type="project" value="TreeGrafter"/>
</dbReference>
<sequence length="324" mass="35932">MWQGSSSAVLLCGGDDIKGIRGCPVAATVDVCSLGGFPFPWSATHAQCTLSSVVHGAPPEHLCRYPRSVTRGAREKARAEMRPVEPDRVHTRGGIVMADSAAPTSRPTTRFSDTLRAENAETWEAAATHRFVTELFAGTLPDENMATYLVQDYRFADGFMALLGAAVATADNYDSRHRFAQFLGEVAGDEDTYFRQAAAELGADTSVPDTRATEGFKQLFADAADTRNYAAILGVLLVCEWLYLDWATRPENRDHGTAENGYPTRHVHAEWVRLHDYPGFHQLIDFLRAEIDRAGARSEEDAALARKYFRRTVDLELQFFGEHR</sequence>
<evidence type="ECO:0000313" key="4">
    <source>
        <dbReference type="Proteomes" id="UP000006659"/>
    </source>
</evidence>
<dbReference type="Proteomes" id="UP000006659">
    <property type="component" value="Chromosome"/>
</dbReference>
<comment type="pathway">
    <text evidence="1">Cofactor biosynthesis; thiamine diphosphate biosynthesis.</text>
</comment>
<dbReference type="SUPFAM" id="SSF48613">
    <property type="entry name" value="Heme oxygenase-like"/>
    <property type="match status" value="1"/>
</dbReference>
<dbReference type="Gene3D" id="1.20.910.10">
    <property type="entry name" value="Heme oxygenase-like"/>
    <property type="match status" value="1"/>
</dbReference>
<evidence type="ECO:0000259" key="2">
    <source>
        <dbReference type="Pfam" id="PF03070"/>
    </source>
</evidence>
<dbReference type="eggNOG" id="COG0819">
    <property type="taxonomic scope" value="Bacteria"/>
</dbReference>
<reference evidence="3 4" key="1">
    <citation type="journal article" date="2011" name="BMC Genomics">
        <title>Complete genome sequence of Corynebacterium variabile DSM 44702 isolated from the surface of smear-ripened cheeses and insights into cheese ripening and flavor generation.</title>
        <authorList>
            <person name="Schroeder J."/>
            <person name="Maus I."/>
            <person name="Trost E."/>
            <person name="Tauch A."/>
        </authorList>
    </citation>
    <scope>NUCLEOTIDE SEQUENCE [LARGE SCALE GENOMIC DNA]</scope>
    <source>
        <strain evidence="4">DSM 44702 / JCM 12073 / NCIMB 30131</strain>
    </source>
</reference>
<dbReference type="PANTHER" id="PTHR43198:SF2">
    <property type="entry name" value="SI:CH1073-67J19.1-RELATED"/>
    <property type="match status" value="1"/>
</dbReference>
<dbReference type="InterPro" id="IPR004305">
    <property type="entry name" value="Thiaminase-2/PQQC"/>
</dbReference>
<organism evidence="3 4">
    <name type="scientific">Corynebacterium variabile (strain DSM 44702 / CIP 107183 / JCM 12073 / NCIMB 30131)</name>
    <name type="common">Corynebacterium mooreparkense</name>
    <dbReference type="NCBI Taxonomy" id="858619"/>
    <lineage>
        <taxon>Bacteria</taxon>
        <taxon>Bacillati</taxon>
        <taxon>Actinomycetota</taxon>
        <taxon>Actinomycetes</taxon>
        <taxon>Mycobacteriales</taxon>
        <taxon>Corynebacteriaceae</taxon>
        <taxon>Corynebacterium</taxon>
    </lineage>
</organism>